<sequence>MNGIMITENIKLTNVEFVELYQQFLSHYLDNKPTDLEFAMAQFQNIMNKYMQWMQSCDVSHFMQVQSDYVQDYFKFVEHFQGQFKDKTDTPTSDDNVPYIKPDLADRRFQSEDWHKQPLYSFWMQNYLLFSKHMQKFMTGHQTENSRLNKQVDFFTQFWIDGLSPSNFHLTNPEVVRQTLLSKGESVVQGFQNFMKDVVQNGSQYQFKMTDMQAFAVGDNIAVTKGKVVYRNRMFELIQYSPTTPNVHAIPLLIVPPWINKYYILDLKEKNSFVKWIVDQGFTVFIISWVNPDISYKYTSFADYMQAGVLEATKVVKEITNQSSINALGFCIGGTLLAATMGYLKAHNRNDIQSTTYLTSLIDFSYTGDVEVFIDEQQVNNLSKLMEREGVLSGRRLMLTFNLLRANDLFWSFYINNYLCGKQPFPFDLLYWNCDNVNLPYEMHKFYLENMYLKNNLVKPNQLVLADTPIDLSKVAVPSYFLSTEQDHIAPWQTTFKGALALQGDLTFVLGGSGHIAGVVNPPNNQKYGYKYTSKNTRQYQTAEEWLAHAQSFPGSWWTHWGEWLLNRSGESIAARIPGSATYPPLEDAPGQYVKKKTS</sequence>
<dbReference type="InterPro" id="IPR010941">
    <property type="entry name" value="PhaC_N"/>
</dbReference>
<proteinExistence type="predicted"/>
<evidence type="ECO:0000259" key="5">
    <source>
        <dbReference type="Pfam" id="PF00561"/>
    </source>
</evidence>
<dbReference type="STRING" id="437022.CC99x_02257"/>
<dbReference type="SUPFAM" id="SSF53474">
    <property type="entry name" value="alpha/beta-Hydrolases"/>
    <property type="match status" value="1"/>
</dbReference>
<reference evidence="7" key="1">
    <citation type="submission" date="2015-09" db="EMBL/GenBank/DDBJ databases">
        <title>Draft Genome Sequences of Two Novel Amoeba-resistant Intranuclear Bacteria, Candidatus Berkiella cookevillensis and Candidatus Berkiella aquae.</title>
        <authorList>
            <person name="Mehari Y.T."/>
            <person name="Arivett B.A."/>
            <person name="Farone A.L."/>
            <person name="Gunderson J.H."/>
            <person name="Farone M.B."/>
        </authorList>
    </citation>
    <scope>NUCLEOTIDE SEQUENCE [LARGE SCALE GENOMIC DNA]</scope>
    <source>
        <strain evidence="7">CC99</strain>
    </source>
</reference>
<dbReference type="PATRIC" id="fig|1590042.3.peg.2311"/>
<keyword evidence="4 7" id="KW-0012">Acyltransferase</keyword>
<comment type="caution">
    <text evidence="7">The sequence shown here is derived from an EMBL/GenBank/DDBJ whole genome shotgun (WGS) entry which is preliminary data.</text>
</comment>
<evidence type="ECO:0000256" key="3">
    <source>
        <dbReference type="ARBA" id="ARBA00022679"/>
    </source>
</evidence>
<evidence type="ECO:0000256" key="2">
    <source>
        <dbReference type="ARBA" id="ARBA00022490"/>
    </source>
</evidence>
<feature type="domain" description="AB hydrolase-1" evidence="5">
    <location>
        <begin position="279"/>
        <end position="521"/>
    </location>
</feature>
<dbReference type="NCBIfam" id="TIGR01838">
    <property type="entry name" value="PHA_synth_I"/>
    <property type="match status" value="1"/>
</dbReference>
<feature type="domain" description="Poly-beta-hydroxybutyrate polymerase N-terminal" evidence="6">
    <location>
        <begin position="106"/>
        <end position="277"/>
    </location>
</feature>
<protein>
    <submittedName>
        <fullName evidence="7">Poly-beta-hydroxybutyrate polymerase</fullName>
        <ecNumber evidence="7">2.3.1.-</ecNumber>
    </submittedName>
</protein>
<evidence type="ECO:0000313" key="7">
    <source>
        <dbReference type="EMBL" id="KRG17513.1"/>
    </source>
</evidence>
<dbReference type="PANTHER" id="PTHR36837">
    <property type="entry name" value="POLY(3-HYDROXYALKANOATE) POLYMERASE SUBUNIT PHAC"/>
    <property type="match status" value="1"/>
</dbReference>
<comment type="subcellular location">
    <subcellularLocation>
        <location evidence="1">Cytoplasm</location>
    </subcellularLocation>
</comment>
<dbReference type="InterPro" id="IPR010963">
    <property type="entry name" value="PHA_synth_I"/>
</dbReference>
<dbReference type="EC" id="2.3.1.-" evidence="7"/>
<dbReference type="GO" id="GO:0016746">
    <property type="term" value="F:acyltransferase activity"/>
    <property type="evidence" value="ECO:0007669"/>
    <property type="project" value="UniProtKB-KW"/>
</dbReference>
<evidence type="ECO:0000256" key="1">
    <source>
        <dbReference type="ARBA" id="ARBA00004496"/>
    </source>
</evidence>
<dbReference type="InterPro" id="IPR000073">
    <property type="entry name" value="AB_hydrolase_1"/>
</dbReference>
<dbReference type="GO" id="GO:0042619">
    <property type="term" value="P:poly-hydroxybutyrate biosynthetic process"/>
    <property type="evidence" value="ECO:0007669"/>
    <property type="project" value="InterPro"/>
</dbReference>
<evidence type="ECO:0000256" key="4">
    <source>
        <dbReference type="ARBA" id="ARBA00023315"/>
    </source>
</evidence>
<dbReference type="Gene3D" id="3.40.50.1820">
    <property type="entry name" value="alpha/beta hydrolase"/>
    <property type="match status" value="1"/>
</dbReference>
<dbReference type="Pfam" id="PF07167">
    <property type="entry name" value="PhaC_N"/>
    <property type="match status" value="1"/>
</dbReference>
<gene>
    <name evidence="7" type="primary">phbC_2</name>
    <name evidence="7" type="ORF">CC99x_02257</name>
</gene>
<name>A0A0Q9YCI3_9GAMM</name>
<dbReference type="EMBL" id="LKHV01000015">
    <property type="protein sequence ID" value="KRG17513.1"/>
    <property type="molecule type" value="Genomic_DNA"/>
</dbReference>
<keyword evidence="3 7" id="KW-0808">Transferase</keyword>
<dbReference type="GO" id="GO:0005737">
    <property type="term" value="C:cytoplasm"/>
    <property type="evidence" value="ECO:0007669"/>
    <property type="project" value="UniProtKB-SubCell"/>
</dbReference>
<dbReference type="InterPro" id="IPR029058">
    <property type="entry name" value="AB_hydrolase_fold"/>
</dbReference>
<keyword evidence="2" id="KW-0963">Cytoplasm</keyword>
<dbReference type="AlphaFoldDB" id="A0A0Q9YCI3"/>
<evidence type="ECO:0000259" key="6">
    <source>
        <dbReference type="Pfam" id="PF07167"/>
    </source>
</evidence>
<organism evidence="7">
    <name type="scientific">Candidatus Berkiella cookevillensis</name>
    <dbReference type="NCBI Taxonomy" id="437022"/>
    <lineage>
        <taxon>Bacteria</taxon>
        <taxon>Pseudomonadati</taxon>
        <taxon>Pseudomonadota</taxon>
        <taxon>Gammaproteobacteria</taxon>
        <taxon>Candidatus Berkiellales</taxon>
        <taxon>Candidatus Berkiellaceae</taxon>
        <taxon>Candidatus Berkiella</taxon>
    </lineage>
</organism>
<dbReference type="Pfam" id="PF00561">
    <property type="entry name" value="Abhydrolase_1"/>
    <property type="match status" value="1"/>
</dbReference>
<dbReference type="PANTHER" id="PTHR36837:SF5">
    <property type="entry name" value="POLY-3-HYDROXYBUTYRATE SYNTHASE"/>
    <property type="match status" value="1"/>
</dbReference>
<dbReference type="InterPro" id="IPR051321">
    <property type="entry name" value="PHA/PHB_synthase"/>
</dbReference>
<accession>A0A0Q9YCI3</accession>